<reference evidence="22 23" key="1">
    <citation type="journal article" date="2016" name="Int. J. Syst. Evol. Microbiol.">
        <title>Agromyces aureus sp. nov., isolated from the rhizosphere of Salix caprea L. grown in a heavy-metal-contaminated soil.</title>
        <authorList>
            <person name="Corretto E."/>
            <person name="Antonielli L."/>
            <person name="Sessitsch A."/>
            <person name="Compant S."/>
            <person name="Gorfer M."/>
            <person name="Kuffner M."/>
            <person name="Brader G."/>
        </authorList>
    </citation>
    <scope>NUCLEOTIDE SEQUENCE [LARGE SCALE GENOMIC DNA]</scope>
    <source>
        <strain evidence="22 23">AR33</strain>
    </source>
</reference>
<dbReference type="InterPro" id="IPR017945">
    <property type="entry name" value="DHBP_synth_RibB-like_a/b_dom"/>
</dbReference>
<dbReference type="InterPro" id="IPR032677">
    <property type="entry name" value="GTP_cyclohydro_II"/>
</dbReference>
<dbReference type="InterPro" id="IPR000926">
    <property type="entry name" value="RibA"/>
</dbReference>
<keyword evidence="10 20" id="KW-0547">Nucleotide-binding</keyword>
<evidence type="ECO:0000256" key="13">
    <source>
        <dbReference type="ARBA" id="ARBA00022842"/>
    </source>
</evidence>
<feature type="binding site" evidence="20">
    <location>
        <begin position="313"/>
        <end position="315"/>
    </location>
    <ligand>
        <name>GTP</name>
        <dbReference type="ChEBI" id="CHEBI:37565"/>
    </ligand>
</feature>
<dbReference type="FunFam" id="3.90.870.10:FF:000001">
    <property type="entry name" value="Riboflavin biosynthesis protein RibBA"/>
    <property type="match status" value="1"/>
</dbReference>
<dbReference type="Gene3D" id="3.40.50.10990">
    <property type="entry name" value="GTP cyclohydrolase II"/>
    <property type="match status" value="1"/>
</dbReference>
<dbReference type="FunFam" id="3.40.50.10990:FF:000001">
    <property type="entry name" value="Riboflavin biosynthesis protein RibBA"/>
    <property type="match status" value="1"/>
</dbReference>
<comment type="catalytic activity">
    <reaction evidence="1">
        <text>D-ribulose 5-phosphate = (2S)-2-hydroxy-3-oxobutyl phosphate + formate + H(+)</text>
        <dbReference type="Rhea" id="RHEA:18457"/>
        <dbReference type="ChEBI" id="CHEBI:15378"/>
        <dbReference type="ChEBI" id="CHEBI:15740"/>
        <dbReference type="ChEBI" id="CHEBI:58121"/>
        <dbReference type="ChEBI" id="CHEBI:58830"/>
        <dbReference type="EC" id="4.1.99.12"/>
    </reaction>
</comment>
<dbReference type="NCBIfam" id="TIGR00506">
    <property type="entry name" value="ribB"/>
    <property type="match status" value="1"/>
</dbReference>
<evidence type="ECO:0000259" key="21">
    <source>
        <dbReference type="Pfam" id="PF00925"/>
    </source>
</evidence>
<dbReference type="NCBIfam" id="TIGR00505">
    <property type="entry name" value="ribA"/>
    <property type="match status" value="1"/>
</dbReference>
<evidence type="ECO:0000256" key="20">
    <source>
        <dbReference type="HAMAP-Rule" id="MF_00179"/>
    </source>
</evidence>
<feature type="binding site" evidence="20">
    <location>
        <position position="275"/>
    </location>
    <ligand>
        <name>Zn(2+)</name>
        <dbReference type="ChEBI" id="CHEBI:29105"/>
        <note>catalytic</note>
    </ligand>
</feature>
<keyword evidence="13" id="KW-0460">Magnesium</keyword>
<reference evidence="23" key="2">
    <citation type="submission" date="2016-01" db="EMBL/GenBank/DDBJ databases">
        <title>Complete genome sequence of Agromyces aureus AR33T and comparison with related organisms.</title>
        <authorList>
            <person name="Corretto E."/>
            <person name="Antonielli L."/>
            <person name="Sessitsch A."/>
            <person name="Brader G."/>
        </authorList>
    </citation>
    <scope>NUCLEOTIDE SEQUENCE [LARGE SCALE GENOMIC DNA]</scope>
    <source>
        <strain evidence="23">AR33</strain>
    </source>
</reference>
<dbReference type="Pfam" id="PF00926">
    <property type="entry name" value="DHBP_synthase"/>
    <property type="match status" value="1"/>
</dbReference>
<sequence>MSLATIPEVLEALRAGKPVIVADDEGRENEGDAIMAAEFATREWIAWMVRHTSGYLCAPMPNAFADRLALPLMVERNEDVRTTAYTISVDASDRTSTGISASDRAHTLRVLADPESTPDRLVRPGHVIPLRAVEGGVRERAGHTEAAVDLMRLAGLSPVGVIGEIVTDDGDMMRLPGLIEFGARENLPVTTVAALVDWLETWHAGQDLSGGPVLTAVPESSRVSFEVETALPTTHGDFRVRAYRDQETGADHVAMIAGDPARDAAGAVVRVHSECLTGEAFGSLKCECGPQLDAALEEIQRLGGVVVYLRGHEGRGIGLINKLRAYRLQEDGLDTLDANVALGLPADARDYRAATAILTDLGIERVRLLTNNPEKVRQLEAHGIAVAERLPLVVGVGATNTGYLDTKRRRMGHAIDDAQLADAAAEALLEGHAS</sequence>
<keyword evidence="12 20" id="KW-0862">Zinc</keyword>
<evidence type="ECO:0000256" key="1">
    <source>
        <dbReference type="ARBA" id="ARBA00000141"/>
    </source>
</evidence>
<dbReference type="AlphaFoldDB" id="A0A191WHT5"/>
<dbReference type="GO" id="GO:0005829">
    <property type="term" value="C:cytosol"/>
    <property type="evidence" value="ECO:0007669"/>
    <property type="project" value="TreeGrafter"/>
</dbReference>
<comment type="similarity">
    <text evidence="20">Belongs to the GTP cyclohydrolase II family.</text>
</comment>
<name>A0A191WHT5_9MICO</name>
<comment type="similarity">
    <text evidence="7">In the N-terminal section; belongs to the DHBP synthase family.</text>
</comment>
<evidence type="ECO:0000256" key="17">
    <source>
        <dbReference type="ARBA" id="ARBA00023268"/>
    </source>
</evidence>
<organism evidence="22 23">
    <name type="scientific">Agromyces aureus</name>
    <dbReference type="NCBI Taxonomy" id="453304"/>
    <lineage>
        <taxon>Bacteria</taxon>
        <taxon>Bacillati</taxon>
        <taxon>Actinomycetota</taxon>
        <taxon>Actinomycetes</taxon>
        <taxon>Micrococcales</taxon>
        <taxon>Microbacteriaceae</taxon>
        <taxon>Agromyces</taxon>
    </lineage>
</organism>
<dbReference type="RefSeq" id="WP_067878561.1">
    <property type="nucleotide sequence ID" value="NZ_CP013979.1"/>
</dbReference>
<dbReference type="Pfam" id="PF00925">
    <property type="entry name" value="GTP_cyclohydro2"/>
    <property type="match status" value="1"/>
</dbReference>
<evidence type="ECO:0000256" key="14">
    <source>
        <dbReference type="ARBA" id="ARBA00023134"/>
    </source>
</evidence>
<comment type="pathway">
    <text evidence="5 20">Cofactor biosynthesis; riboflavin biosynthesis; 5-amino-6-(D-ribitylamino)uracil from GTP: step 1/4.</text>
</comment>
<protein>
    <recommendedName>
        <fullName evidence="20">GTP cyclohydrolase-2</fullName>
        <ecNumber evidence="20">3.5.4.25</ecNumber>
    </recommendedName>
    <alternativeName>
        <fullName evidence="20">GTP cyclohydrolase II</fullName>
    </alternativeName>
</protein>
<evidence type="ECO:0000256" key="16">
    <source>
        <dbReference type="ARBA" id="ARBA00023239"/>
    </source>
</evidence>
<dbReference type="SUPFAM" id="SSF55821">
    <property type="entry name" value="YrdC/RibB"/>
    <property type="match status" value="1"/>
</dbReference>
<dbReference type="Gene3D" id="3.90.870.10">
    <property type="entry name" value="DHBP synthase"/>
    <property type="match status" value="1"/>
</dbReference>
<keyword evidence="16" id="KW-0456">Lyase</keyword>
<evidence type="ECO:0000313" key="23">
    <source>
        <dbReference type="Proteomes" id="UP000078437"/>
    </source>
</evidence>
<evidence type="ECO:0000256" key="10">
    <source>
        <dbReference type="ARBA" id="ARBA00022741"/>
    </source>
</evidence>
<dbReference type="GO" id="GO:0005525">
    <property type="term" value="F:GTP binding"/>
    <property type="evidence" value="ECO:0007669"/>
    <property type="project" value="UniProtKB-KW"/>
</dbReference>
<keyword evidence="15" id="KW-0464">Manganese</keyword>
<dbReference type="PANTHER" id="PTHR21327">
    <property type="entry name" value="GTP CYCLOHYDROLASE II-RELATED"/>
    <property type="match status" value="1"/>
</dbReference>
<feature type="binding site" evidence="20">
    <location>
        <begin position="270"/>
        <end position="274"/>
    </location>
    <ligand>
        <name>GTP</name>
        <dbReference type="ChEBI" id="CHEBI:37565"/>
    </ligand>
</feature>
<comment type="pathway">
    <text evidence="6">Cofactor biosynthesis; riboflavin biosynthesis; 2-hydroxy-3-oxobutyl phosphate from D-ribulose 5-phosphate: step 1/1.</text>
</comment>
<feature type="binding site" evidence="20">
    <location>
        <position position="370"/>
    </location>
    <ligand>
        <name>GTP</name>
        <dbReference type="ChEBI" id="CHEBI:37565"/>
    </ligand>
</feature>
<evidence type="ECO:0000256" key="9">
    <source>
        <dbReference type="ARBA" id="ARBA00022723"/>
    </source>
</evidence>
<comment type="catalytic activity">
    <reaction evidence="19 20">
        <text>GTP + 4 H2O = 2,5-diamino-6-hydroxy-4-(5-phosphoribosylamino)-pyrimidine + formate + 2 phosphate + 3 H(+)</text>
        <dbReference type="Rhea" id="RHEA:23704"/>
        <dbReference type="ChEBI" id="CHEBI:15377"/>
        <dbReference type="ChEBI" id="CHEBI:15378"/>
        <dbReference type="ChEBI" id="CHEBI:15740"/>
        <dbReference type="ChEBI" id="CHEBI:37565"/>
        <dbReference type="ChEBI" id="CHEBI:43474"/>
        <dbReference type="ChEBI" id="CHEBI:58614"/>
        <dbReference type="EC" id="3.5.4.25"/>
    </reaction>
</comment>
<evidence type="ECO:0000256" key="11">
    <source>
        <dbReference type="ARBA" id="ARBA00022801"/>
    </source>
</evidence>
<dbReference type="EC" id="3.5.4.25" evidence="20"/>
<dbReference type="GO" id="GO:0008270">
    <property type="term" value="F:zinc ion binding"/>
    <property type="evidence" value="ECO:0007669"/>
    <property type="project" value="UniProtKB-UniRule"/>
</dbReference>
<evidence type="ECO:0000256" key="15">
    <source>
        <dbReference type="ARBA" id="ARBA00023211"/>
    </source>
</evidence>
<dbReference type="UniPathway" id="UPA00275">
    <property type="reaction ID" value="UER00399"/>
</dbReference>
<evidence type="ECO:0000256" key="12">
    <source>
        <dbReference type="ARBA" id="ARBA00022833"/>
    </source>
</evidence>
<comment type="function">
    <text evidence="4">Catalyzes the conversion of D-ribulose 5-phosphate to formate and 3,4-dihydroxy-2-butanone 4-phosphate.</text>
</comment>
<dbReference type="CDD" id="cd00641">
    <property type="entry name" value="GTP_cyclohydro2"/>
    <property type="match status" value="1"/>
</dbReference>
<keyword evidence="14 20" id="KW-0342">GTP-binding</keyword>
<keyword evidence="17" id="KW-0511">Multifunctional enzyme</keyword>
<gene>
    <name evidence="20" type="primary">ribA</name>
    <name evidence="22" type="ORF">ATC03_14495</name>
</gene>
<keyword evidence="23" id="KW-1185">Reference proteome</keyword>
<dbReference type="STRING" id="453304.ATC03_14495"/>
<evidence type="ECO:0000256" key="7">
    <source>
        <dbReference type="ARBA" id="ARBA00005520"/>
    </source>
</evidence>
<evidence type="ECO:0000256" key="4">
    <source>
        <dbReference type="ARBA" id="ARBA00002284"/>
    </source>
</evidence>
<dbReference type="OrthoDB" id="9793111at2"/>
<evidence type="ECO:0000256" key="3">
    <source>
        <dbReference type="ARBA" id="ARBA00001946"/>
    </source>
</evidence>
<proteinExistence type="inferred from homology"/>
<feature type="domain" description="GTP cyclohydrolase II" evidence="21">
    <location>
        <begin position="227"/>
        <end position="391"/>
    </location>
</feature>
<accession>A0A191WHT5</accession>
<dbReference type="KEGG" id="agy:ATC03_14495"/>
<keyword evidence="9 20" id="KW-0479">Metal-binding</keyword>
<feature type="active site" description="Proton acceptor" evidence="20">
    <location>
        <position position="347"/>
    </location>
</feature>
<feature type="binding site" evidence="20">
    <location>
        <position position="335"/>
    </location>
    <ligand>
        <name>GTP</name>
        <dbReference type="ChEBI" id="CHEBI:37565"/>
    </ligand>
</feature>
<comment type="cofactor">
    <cofactor evidence="3">
        <name>Mg(2+)</name>
        <dbReference type="ChEBI" id="CHEBI:18420"/>
    </cofactor>
</comment>
<feature type="active site" description="Nucleophile" evidence="20">
    <location>
        <position position="349"/>
    </location>
</feature>
<feature type="binding site" evidence="20">
    <location>
        <position position="286"/>
    </location>
    <ligand>
        <name>Zn(2+)</name>
        <dbReference type="ChEBI" id="CHEBI:29105"/>
        <note>catalytic</note>
    </ligand>
</feature>
<evidence type="ECO:0000256" key="18">
    <source>
        <dbReference type="ARBA" id="ARBA00043932"/>
    </source>
</evidence>
<dbReference type="InterPro" id="IPR000422">
    <property type="entry name" value="DHBP_synthase_RibB"/>
</dbReference>
<dbReference type="HAMAP" id="MF_00179">
    <property type="entry name" value="RibA"/>
    <property type="match status" value="1"/>
</dbReference>
<dbReference type="InterPro" id="IPR036144">
    <property type="entry name" value="RibA-like_sf"/>
</dbReference>
<evidence type="ECO:0000256" key="8">
    <source>
        <dbReference type="ARBA" id="ARBA00022619"/>
    </source>
</evidence>
<dbReference type="GO" id="GO:0008686">
    <property type="term" value="F:3,4-dihydroxy-2-butanone-4-phosphate synthase activity"/>
    <property type="evidence" value="ECO:0007669"/>
    <property type="project" value="UniProtKB-EC"/>
</dbReference>
<dbReference type="Proteomes" id="UP000078437">
    <property type="component" value="Chromosome"/>
</dbReference>
<evidence type="ECO:0000256" key="5">
    <source>
        <dbReference type="ARBA" id="ARBA00004853"/>
    </source>
</evidence>
<comment type="cofactor">
    <cofactor evidence="20">
        <name>Zn(2+)</name>
        <dbReference type="ChEBI" id="CHEBI:29105"/>
    </cofactor>
    <text evidence="20">Binds 1 zinc ion per subunit.</text>
</comment>
<dbReference type="GO" id="GO:0003935">
    <property type="term" value="F:GTP cyclohydrolase II activity"/>
    <property type="evidence" value="ECO:0007669"/>
    <property type="project" value="UniProtKB-UniRule"/>
</dbReference>
<keyword evidence="11 20" id="KW-0378">Hydrolase</keyword>
<feature type="binding site" evidence="20">
    <location>
        <position position="291"/>
    </location>
    <ligand>
        <name>GTP</name>
        <dbReference type="ChEBI" id="CHEBI:37565"/>
    </ligand>
</feature>
<dbReference type="NCBIfam" id="NF001591">
    <property type="entry name" value="PRK00393.1"/>
    <property type="match status" value="1"/>
</dbReference>
<evidence type="ECO:0000313" key="22">
    <source>
        <dbReference type="EMBL" id="ANJ27738.1"/>
    </source>
</evidence>
<feature type="binding site" evidence="20">
    <location>
        <position position="375"/>
    </location>
    <ligand>
        <name>GTP</name>
        <dbReference type="ChEBI" id="CHEBI:37565"/>
    </ligand>
</feature>
<evidence type="ECO:0000256" key="19">
    <source>
        <dbReference type="ARBA" id="ARBA00049295"/>
    </source>
</evidence>
<dbReference type="GO" id="GO:0009231">
    <property type="term" value="P:riboflavin biosynthetic process"/>
    <property type="evidence" value="ECO:0007669"/>
    <property type="project" value="UniProtKB-UniRule"/>
</dbReference>
<dbReference type="PIRSF" id="PIRSF001259">
    <property type="entry name" value="RibA"/>
    <property type="match status" value="1"/>
</dbReference>
<dbReference type="PANTHER" id="PTHR21327:SF47">
    <property type="entry name" value="GTP CYCLOHYDROLASE II DOMAIN-CONTAINING PROTEIN"/>
    <property type="match status" value="1"/>
</dbReference>
<feature type="binding site" evidence="20">
    <location>
        <position position="288"/>
    </location>
    <ligand>
        <name>Zn(2+)</name>
        <dbReference type="ChEBI" id="CHEBI:29105"/>
        <note>catalytic</note>
    </ligand>
</feature>
<comment type="function">
    <text evidence="18 20">Catalyzes the conversion of GTP to 2,5-diamino-6-ribosylamino-4(3H)-pyrimidinone 5'-phosphate (DARP), formate and pyrophosphate.</text>
</comment>
<evidence type="ECO:0000256" key="6">
    <source>
        <dbReference type="ARBA" id="ARBA00004904"/>
    </source>
</evidence>
<evidence type="ECO:0000256" key="2">
    <source>
        <dbReference type="ARBA" id="ARBA00001936"/>
    </source>
</evidence>
<dbReference type="SUPFAM" id="SSF142695">
    <property type="entry name" value="RibA-like"/>
    <property type="match status" value="1"/>
</dbReference>
<dbReference type="EMBL" id="CP013979">
    <property type="protein sequence ID" value="ANJ27738.1"/>
    <property type="molecule type" value="Genomic_DNA"/>
</dbReference>
<comment type="cofactor">
    <cofactor evidence="2">
        <name>Mn(2+)</name>
        <dbReference type="ChEBI" id="CHEBI:29035"/>
    </cofactor>
</comment>
<keyword evidence="8 20" id="KW-0686">Riboflavin biosynthesis</keyword>